<dbReference type="PANTHER" id="PTHR43767:SF1">
    <property type="entry name" value="NONRIBOSOMAL PEPTIDE SYNTHASE PES1 (EUROFUNG)-RELATED"/>
    <property type="match status" value="1"/>
</dbReference>
<dbReference type="RefSeq" id="WP_215785646.1">
    <property type="nucleotide sequence ID" value="NZ_JAHKKG010000003.1"/>
</dbReference>
<feature type="domain" description="AMP-binding enzyme C-terminal" evidence="2">
    <location>
        <begin position="382"/>
        <end position="451"/>
    </location>
</feature>
<protein>
    <submittedName>
        <fullName evidence="3">AMP-binding protein</fullName>
    </submittedName>
</protein>
<gene>
    <name evidence="3" type="ORF">KOI35_09105</name>
</gene>
<dbReference type="EMBL" id="JAHKKG010000003">
    <property type="protein sequence ID" value="MBU2663663.1"/>
    <property type="molecule type" value="Genomic_DNA"/>
</dbReference>
<dbReference type="SUPFAM" id="SSF56801">
    <property type="entry name" value="Acetyl-CoA synthetase-like"/>
    <property type="match status" value="1"/>
</dbReference>
<dbReference type="PROSITE" id="PS00455">
    <property type="entry name" value="AMP_BINDING"/>
    <property type="match status" value="1"/>
</dbReference>
<evidence type="ECO:0000313" key="4">
    <source>
        <dbReference type="Proteomes" id="UP001519654"/>
    </source>
</evidence>
<accession>A0ABS5YLQ6</accession>
<evidence type="ECO:0000259" key="2">
    <source>
        <dbReference type="Pfam" id="PF13193"/>
    </source>
</evidence>
<evidence type="ECO:0000259" key="1">
    <source>
        <dbReference type="Pfam" id="PF00501"/>
    </source>
</evidence>
<dbReference type="InterPro" id="IPR045851">
    <property type="entry name" value="AMP-bd_C_sf"/>
</dbReference>
<dbReference type="Pfam" id="PF00501">
    <property type="entry name" value="AMP-binding"/>
    <property type="match status" value="1"/>
</dbReference>
<proteinExistence type="predicted"/>
<dbReference type="InterPro" id="IPR050237">
    <property type="entry name" value="ATP-dep_AMP-bd_enzyme"/>
</dbReference>
<keyword evidence="4" id="KW-1185">Reference proteome</keyword>
<dbReference type="Gene3D" id="3.40.50.12780">
    <property type="entry name" value="N-terminal domain of ligase-like"/>
    <property type="match status" value="1"/>
</dbReference>
<dbReference type="InterPro" id="IPR000873">
    <property type="entry name" value="AMP-dep_synth/lig_dom"/>
</dbReference>
<dbReference type="Pfam" id="PF13193">
    <property type="entry name" value="AMP-binding_C"/>
    <property type="match status" value="1"/>
</dbReference>
<sequence>MTDLVELLERAATTWPDRVAWRFDPGQTLTFAQVKERTEGYAQALRSRGIKAGDRVAVMLPNQAEFPLLWLALARLGAALVPINVKYRSADAAHVVSDSGAVAVITTEEFRPLFPEIVPLESLTPEPGFEQGEVDPHAIVNVQYTSGTTGSPKGCLLSHNYWLTLAGSLHFEFPHLEATDVMLTAQPFSYIDPQWNVVAALISGAELVVLDGFHPSTFWAEVRRHRVTYFYCLGAMPNLLLAMPPGEKDRDHSVRVVQCSAIPPARHAELEERWGVPWYEAFGMTETGADIRVTPREHDELVGTGCLGRPATHRDVMISDDGELMLKGPGMFDGYLGHPPPWRDGWFPTGDLARMDEQGRIYLLGRLKDMIRRSGENIAAVEVEQVIMEHPGVRLAAVVGVPDEIRGEEVLAYVVGSATADDLREWCSERLAAFKVPRYWRFADELPMTPSERVAKKLLDRSAP</sequence>
<dbReference type="PANTHER" id="PTHR43767">
    <property type="entry name" value="LONG-CHAIN-FATTY-ACID--COA LIGASE"/>
    <property type="match status" value="1"/>
</dbReference>
<dbReference type="InterPro" id="IPR020845">
    <property type="entry name" value="AMP-binding_CS"/>
</dbReference>
<dbReference type="InterPro" id="IPR025110">
    <property type="entry name" value="AMP-bd_C"/>
</dbReference>
<organism evidence="3 4">
    <name type="scientific">Paractinoplanes bogorensis</name>
    <dbReference type="NCBI Taxonomy" id="1610840"/>
    <lineage>
        <taxon>Bacteria</taxon>
        <taxon>Bacillati</taxon>
        <taxon>Actinomycetota</taxon>
        <taxon>Actinomycetes</taxon>
        <taxon>Micromonosporales</taxon>
        <taxon>Micromonosporaceae</taxon>
        <taxon>Paractinoplanes</taxon>
    </lineage>
</organism>
<dbReference type="Proteomes" id="UP001519654">
    <property type="component" value="Unassembled WGS sequence"/>
</dbReference>
<dbReference type="InterPro" id="IPR042099">
    <property type="entry name" value="ANL_N_sf"/>
</dbReference>
<comment type="caution">
    <text evidence="3">The sequence shown here is derived from an EMBL/GenBank/DDBJ whole genome shotgun (WGS) entry which is preliminary data.</text>
</comment>
<feature type="domain" description="AMP-dependent synthetase/ligase" evidence="1">
    <location>
        <begin position="8"/>
        <end position="336"/>
    </location>
</feature>
<reference evidence="3 4" key="1">
    <citation type="submission" date="2021-06" db="EMBL/GenBank/DDBJ databases">
        <title>Actinoplanes lichenicola sp. nov., and Actinoplanes ovalisporus sp. nov., isolated from lichen in Thailand.</title>
        <authorList>
            <person name="Saeng-In P."/>
            <person name="Kanchanasin P."/>
            <person name="Yuki M."/>
            <person name="Kudo T."/>
            <person name="Ohkuma M."/>
            <person name="Phongsopitanun W."/>
            <person name="Tanasupawat S."/>
        </authorList>
    </citation>
    <scope>NUCLEOTIDE SEQUENCE [LARGE SCALE GENOMIC DNA]</scope>
    <source>
        <strain evidence="3 4">NBRC 110975</strain>
    </source>
</reference>
<name>A0ABS5YLQ6_9ACTN</name>
<evidence type="ECO:0000313" key="3">
    <source>
        <dbReference type="EMBL" id="MBU2663663.1"/>
    </source>
</evidence>
<dbReference type="Gene3D" id="3.30.300.30">
    <property type="match status" value="1"/>
</dbReference>